<feature type="domain" description="Wax synthase" evidence="6">
    <location>
        <begin position="244"/>
        <end position="346"/>
    </location>
</feature>
<name>A0A1J9QQ10_9PEZI</name>
<evidence type="ECO:0000256" key="2">
    <source>
        <dbReference type="ARBA" id="ARBA00022692"/>
    </source>
</evidence>
<evidence type="ECO:0000256" key="1">
    <source>
        <dbReference type="ARBA" id="ARBA00004141"/>
    </source>
</evidence>
<comment type="subcellular location">
    <subcellularLocation>
        <location evidence="1">Membrane</location>
        <topology evidence="1">Multi-pass membrane protein</topology>
    </subcellularLocation>
</comment>
<dbReference type="EMBL" id="MNUE01000053">
    <property type="protein sequence ID" value="OJD31014.1"/>
    <property type="molecule type" value="Genomic_DNA"/>
</dbReference>
<dbReference type="RefSeq" id="XP_020127274.1">
    <property type="nucleotide sequence ID" value="XM_020277135.1"/>
</dbReference>
<dbReference type="Pfam" id="PF13813">
    <property type="entry name" value="MBOAT_2"/>
    <property type="match status" value="1"/>
</dbReference>
<keyword evidence="4 5" id="KW-0472">Membrane</keyword>
<gene>
    <name evidence="7" type="ORF">BKCO1_5300029</name>
</gene>
<feature type="transmembrane region" description="Helical" evidence="5">
    <location>
        <begin position="320"/>
        <end position="339"/>
    </location>
</feature>
<dbReference type="STRING" id="236234.A0A1J9QQ10"/>
<reference evidence="7 8" key="1">
    <citation type="submission" date="2016-10" db="EMBL/GenBank/DDBJ databases">
        <title>Proteomics and genomics reveal pathogen-plant mechanisms compatible with a hemibiotrophic lifestyle of Diplodia corticola.</title>
        <authorList>
            <person name="Fernandes I."/>
            <person name="De Jonge R."/>
            <person name="Van De Peer Y."/>
            <person name="Devreese B."/>
            <person name="Alves A."/>
            <person name="Esteves A.C."/>
        </authorList>
    </citation>
    <scope>NUCLEOTIDE SEQUENCE [LARGE SCALE GENOMIC DNA]</scope>
    <source>
        <strain evidence="7 8">CBS 112549</strain>
    </source>
</reference>
<proteinExistence type="predicted"/>
<evidence type="ECO:0000256" key="5">
    <source>
        <dbReference type="SAM" id="Phobius"/>
    </source>
</evidence>
<feature type="transmembrane region" description="Helical" evidence="5">
    <location>
        <begin position="392"/>
        <end position="410"/>
    </location>
</feature>
<accession>A0A1J9QQ10</accession>
<dbReference type="AlphaFoldDB" id="A0A1J9QQ10"/>
<evidence type="ECO:0000313" key="8">
    <source>
        <dbReference type="Proteomes" id="UP000183809"/>
    </source>
</evidence>
<feature type="transmembrane region" description="Helical" evidence="5">
    <location>
        <begin position="219"/>
        <end position="238"/>
    </location>
</feature>
<comment type="caution">
    <text evidence="7">The sequence shown here is derived from an EMBL/GenBank/DDBJ whole genome shotgun (WGS) entry which is preliminary data.</text>
</comment>
<protein>
    <submittedName>
        <fullName evidence="7">Toxin biosynthesis protein</fullName>
    </submittedName>
</protein>
<dbReference type="Proteomes" id="UP000183809">
    <property type="component" value="Unassembled WGS sequence"/>
</dbReference>
<organism evidence="7 8">
    <name type="scientific">Diplodia corticola</name>
    <dbReference type="NCBI Taxonomy" id="236234"/>
    <lineage>
        <taxon>Eukaryota</taxon>
        <taxon>Fungi</taxon>
        <taxon>Dikarya</taxon>
        <taxon>Ascomycota</taxon>
        <taxon>Pezizomycotina</taxon>
        <taxon>Dothideomycetes</taxon>
        <taxon>Dothideomycetes incertae sedis</taxon>
        <taxon>Botryosphaeriales</taxon>
        <taxon>Botryosphaeriaceae</taxon>
        <taxon>Diplodia</taxon>
    </lineage>
</organism>
<evidence type="ECO:0000259" key="6">
    <source>
        <dbReference type="Pfam" id="PF13813"/>
    </source>
</evidence>
<keyword evidence="2 5" id="KW-0812">Transmembrane</keyword>
<keyword evidence="3 5" id="KW-1133">Transmembrane helix</keyword>
<keyword evidence="8" id="KW-1185">Reference proteome</keyword>
<evidence type="ECO:0000256" key="4">
    <source>
        <dbReference type="ARBA" id="ARBA00023136"/>
    </source>
</evidence>
<dbReference type="GO" id="GO:0016020">
    <property type="term" value="C:membrane"/>
    <property type="evidence" value="ECO:0007669"/>
    <property type="project" value="UniProtKB-SubCell"/>
</dbReference>
<dbReference type="OrthoDB" id="1077582at2759"/>
<evidence type="ECO:0000313" key="7">
    <source>
        <dbReference type="EMBL" id="OJD31014.1"/>
    </source>
</evidence>
<feature type="transmembrane region" description="Helical" evidence="5">
    <location>
        <begin position="152"/>
        <end position="169"/>
    </location>
</feature>
<sequence length="439" mass="49858">MAETGDATQPFPLRPTRGSSTPHLLLVFFQLFFLSSPSFAGRRWIAIGTLSILAIWAQLSPWTHNPGAANFAALAWPHWLATIEKFLNDTPTPEAALWPVDKDAGVALSYFPFGFRKLKWAVALILNLRGIRYNFQVKNVQKPRFTSTQRRGVILFILWQSMELAYFMLMGDLVAQLGMRLFFPSGPDQHGRIDMQLDIRDADWRMSFLKALVFGSGPYFFINMQYTLVSIFFVAIGVSKPEDWPPLFGRLAEATTVRSFWGKFWHQMIRKVGLPSPRPPSSLALSQLTSKKPQQPLQGLTRRIVDVVGIKRGTNTSSYMQLWFSFAISGVMHAASMTLMPCPASVSEWDRWSGLVFYFLWQAAAITFEDFVLFVWRSAFGGGGESRTWKSVVGYVWVTCSFWFSLPMAADVMLKLRMGEVSPFPWTLWGPLVEMLFPQ</sequence>
<feature type="transmembrane region" description="Helical" evidence="5">
    <location>
        <begin position="359"/>
        <end position="380"/>
    </location>
</feature>
<dbReference type="InterPro" id="IPR032805">
    <property type="entry name" value="Wax_synthase_dom"/>
</dbReference>
<evidence type="ECO:0000256" key="3">
    <source>
        <dbReference type="ARBA" id="ARBA00022989"/>
    </source>
</evidence>
<dbReference type="GeneID" id="31017396"/>